<feature type="region of interest" description="Disordered" evidence="1">
    <location>
        <begin position="111"/>
        <end position="163"/>
    </location>
</feature>
<gene>
    <name evidence="3" type="ORF">SAMN04489714_1452</name>
</gene>
<keyword evidence="2" id="KW-0472">Membrane</keyword>
<feature type="transmembrane region" description="Helical" evidence="2">
    <location>
        <begin position="6"/>
        <end position="26"/>
    </location>
</feature>
<reference evidence="3 4" key="1">
    <citation type="submission" date="2016-10" db="EMBL/GenBank/DDBJ databases">
        <authorList>
            <person name="Varghese N."/>
            <person name="Submissions S."/>
        </authorList>
    </citation>
    <scope>NUCLEOTIDE SEQUENCE [LARGE SCALE GENOMIC DNA]</scope>
    <source>
        <strain evidence="3 4">DSM 9169</strain>
    </source>
</reference>
<keyword evidence="4" id="KW-1185">Reference proteome</keyword>
<evidence type="ECO:0008006" key="5">
    <source>
        <dbReference type="Google" id="ProtNLM"/>
    </source>
</evidence>
<dbReference type="EMBL" id="LT629792">
    <property type="protein sequence ID" value="SDT98864.1"/>
    <property type="molecule type" value="Genomic_DNA"/>
</dbReference>
<dbReference type="RefSeq" id="WP_070726307.1">
    <property type="nucleotide sequence ID" value="NZ_LT629792.1"/>
</dbReference>
<feature type="transmembrane region" description="Helical" evidence="2">
    <location>
        <begin position="69"/>
        <end position="89"/>
    </location>
</feature>
<organism evidence="3 4">
    <name type="scientific">Schaalia radingae</name>
    <dbReference type="NCBI Taxonomy" id="131110"/>
    <lineage>
        <taxon>Bacteria</taxon>
        <taxon>Bacillati</taxon>
        <taxon>Actinomycetota</taxon>
        <taxon>Actinomycetes</taxon>
        <taxon>Actinomycetales</taxon>
        <taxon>Actinomycetaceae</taxon>
        <taxon>Schaalia</taxon>
    </lineage>
</organism>
<keyword evidence="2" id="KW-1133">Transmembrane helix</keyword>
<evidence type="ECO:0000313" key="4">
    <source>
        <dbReference type="Proteomes" id="UP000198976"/>
    </source>
</evidence>
<evidence type="ECO:0000256" key="2">
    <source>
        <dbReference type="SAM" id="Phobius"/>
    </source>
</evidence>
<feature type="transmembrane region" description="Helical" evidence="2">
    <location>
        <begin position="38"/>
        <end position="57"/>
    </location>
</feature>
<accession>A0ABY0V939</accession>
<name>A0ABY0V939_9ACTO</name>
<dbReference type="Pfam" id="PF10066">
    <property type="entry name" value="DUF2304"/>
    <property type="match status" value="1"/>
</dbReference>
<evidence type="ECO:0000256" key="1">
    <source>
        <dbReference type="SAM" id="MobiDB-lite"/>
    </source>
</evidence>
<evidence type="ECO:0000313" key="3">
    <source>
        <dbReference type="EMBL" id="SDT98864.1"/>
    </source>
</evidence>
<protein>
    <recommendedName>
        <fullName evidence="5">DUF2304 domain-containing protein</fullName>
    </recommendedName>
</protein>
<proteinExistence type="predicted"/>
<dbReference type="Proteomes" id="UP000198976">
    <property type="component" value="Chromosome I"/>
</dbReference>
<dbReference type="InterPro" id="IPR019277">
    <property type="entry name" value="DUF2304"/>
</dbReference>
<keyword evidence="2" id="KW-0812">Transmembrane</keyword>
<sequence>MLTNYWLIKLLLLAGLLLLAWFVMRPIRNPNQLALKRLGMLLMIVFAAFAVLFPGLLNRLAAWLGVERGINLLLYALVLAFFMQVATTYRRDADTEKRLTQLARAIALSTHPPLPHYRDDDTYSGTTSDSVFPADTTESTEPVPDGDETKDAGAPLDNDADDK</sequence>